<feature type="transmembrane region" description="Helical" evidence="1">
    <location>
        <begin position="7"/>
        <end position="28"/>
    </location>
</feature>
<dbReference type="Pfam" id="PF11146">
    <property type="entry name" value="DUF2905"/>
    <property type="match status" value="1"/>
</dbReference>
<proteinExistence type="predicted"/>
<keyword evidence="1" id="KW-0472">Membrane</keyword>
<dbReference type="Proteomes" id="UP000093044">
    <property type="component" value="Chromosome"/>
</dbReference>
<reference evidence="2" key="1">
    <citation type="submission" date="2016-08" db="EMBL/GenBank/DDBJ databases">
        <title>Complete genome of Cloacibacillus porcorum.</title>
        <authorList>
            <person name="Looft T."/>
            <person name="Bayles D.O."/>
            <person name="Alt D.P."/>
        </authorList>
    </citation>
    <scope>NUCLEOTIDE SEQUENCE [LARGE SCALE GENOMIC DNA]</scope>
    <source>
        <strain evidence="2">CL-84</strain>
    </source>
</reference>
<evidence type="ECO:0000313" key="2">
    <source>
        <dbReference type="EMBL" id="ANZ45009.1"/>
    </source>
</evidence>
<evidence type="ECO:0000313" key="3">
    <source>
        <dbReference type="Proteomes" id="UP000093044"/>
    </source>
</evidence>
<dbReference type="KEGG" id="cpor:BED41_07910"/>
<dbReference type="RefSeq" id="WP_066744667.1">
    <property type="nucleotide sequence ID" value="NZ_CP016757.1"/>
</dbReference>
<dbReference type="AlphaFoldDB" id="A0A1B2I4V5"/>
<sequence>MSQLGKMLVAAGLLLAAVGVVLIIAGKLNIPLGKLPGDITYQKKNLTVFAPFGTMLVVSLILTLILNIFSRWK</sequence>
<dbReference type="OrthoDB" id="9811610at2"/>
<gene>
    <name evidence="2" type="ORF">BED41_07910</name>
</gene>
<dbReference type="STRING" id="1197717.BED41_07910"/>
<dbReference type="EMBL" id="CP016757">
    <property type="protein sequence ID" value="ANZ45009.1"/>
    <property type="molecule type" value="Genomic_DNA"/>
</dbReference>
<evidence type="ECO:0000256" key="1">
    <source>
        <dbReference type="SAM" id="Phobius"/>
    </source>
</evidence>
<dbReference type="InterPro" id="IPR021320">
    <property type="entry name" value="DUF2905"/>
</dbReference>
<evidence type="ECO:0008006" key="4">
    <source>
        <dbReference type="Google" id="ProtNLM"/>
    </source>
</evidence>
<dbReference type="GeneID" id="83057774"/>
<accession>A0A1B2I4V5</accession>
<dbReference type="PANTHER" id="PTHR36443:SF1">
    <property type="entry name" value="BSR5223 PROTEIN"/>
    <property type="match status" value="1"/>
</dbReference>
<protein>
    <recommendedName>
        <fullName evidence="4">DUF2905 domain-containing protein</fullName>
    </recommendedName>
</protein>
<keyword evidence="3" id="KW-1185">Reference proteome</keyword>
<name>A0A1B2I4V5_9BACT</name>
<keyword evidence="1" id="KW-0812">Transmembrane</keyword>
<feature type="transmembrane region" description="Helical" evidence="1">
    <location>
        <begin position="48"/>
        <end position="69"/>
    </location>
</feature>
<dbReference type="PANTHER" id="PTHR36443">
    <property type="entry name" value="BSR5223 PROTEIN"/>
    <property type="match status" value="1"/>
</dbReference>
<organism evidence="2 3">
    <name type="scientific">Cloacibacillus porcorum</name>
    <dbReference type="NCBI Taxonomy" id="1197717"/>
    <lineage>
        <taxon>Bacteria</taxon>
        <taxon>Thermotogati</taxon>
        <taxon>Synergistota</taxon>
        <taxon>Synergistia</taxon>
        <taxon>Synergistales</taxon>
        <taxon>Synergistaceae</taxon>
        <taxon>Cloacibacillus</taxon>
    </lineage>
</organism>
<keyword evidence="1" id="KW-1133">Transmembrane helix</keyword>